<protein>
    <recommendedName>
        <fullName evidence="6">Phosphodiesterase</fullName>
        <ecNumber evidence="6">3.1.4.-</ecNumber>
    </recommendedName>
</protein>
<dbReference type="Gene3D" id="1.10.1300.10">
    <property type="entry name" value="3'5'-cyclic nucleotide phosphodiesterase, catalytic domain"/>
    <property type="match status" value="1"/>
</dbReference>
<dbReference type="STRING" id="1202772.A0A1V9YAG9"/>
<dbReference type="PROSITE" id="PS51845">
    <property type="entry name" value="PDEASE_I_2"/>
    <property type="match status" value="1"/>
</dbReference>
<dbReference type="Pfam" id="PF13185">
    <property type="entry name" value="GAF_2"/>
    <property type="match status" value="1"/>
</dbReference>
<comment type="cofactor">
    <cofactor evidence="6">
        <name>a divalent metal cation</name>
        <dbReference type="ChEBI" id="CHEBI:60240"/>
    </cofactor>
    <text evidence="6">Binds 2 divalent metal cations per subunit. Site 1 may preferentially bind zinc ions, while site 2 has a preference for magnesium and/or manganese ions.</text>
</comment>
<feature type="domain" description="PDEase" evidence="8">
    <location>
        <begin position="729"/>
        <end position="1084"/>
    </location>
</feature>
<feature type="binding site" evidence="5">
    <location>
        <position position="878"/>
    </location>
    <ligand>
        <name>Zn(2+)</name>
        <dbReference type="ChEBI" id="CHEBI:29105"/>
        <label>1</label>
    </ligand>
</feature>
<feature type="binding site" evidence="5">
    <location>
        <position position="877"/>
    </location>
    <ligand>
        <name>Zn(2+)</name>
        <dbReference type="ChEBI" id="CHEBI:29105"/>
        <label>1</label>
    </ligand>
</feature>
<dbReference type="GO" id="GO:0046872">
    <property type="term" value="F:metal ion binding"/>
    <property type="evidence" value="ECO:0007669"/>
    <property type="project" value="UniProtKB-KW"/>
</dbReference>
<feature type="active site" description="Proton donor" evidence="4">
    <location>
        <position position="833"/>
    </location>
</feature>
<feature type="binding site" evidence="5">
    <location>
        <position position="837"/>
    </location>
    <ligand>
        <name>Zn(2+)</name>
        <dbReference type="ChEBI" id="CHEBI:29105"/>
        <label>1</label>
    </ligand>
</feature>
<evidence type="ECO:0000256" key="7">
    <source>
        <dbReference type="SAM" id="MobiDB-lite"/>
    </source>
</evidence>
<evidence type="ECO:0000256" key="3">
    <source>
        <dbReference type="ARBA" id="ARBA00022801"/>
    </source>
</evidence>
<proteinExistence type="inferred from homology"/>
<reference evidence="9 10" key="1">
    <citation type="journal article" date="2014" name="Genome Biol. Evol.">
        <title>The secreted proteins of Achlya hypogyna and Thraustotheca clavata identify the ancestral oomycete secretome and reveal gene acquisitions by horizontal gene transfer.</title>
        <authorList>
            <person name="Misner I."/>
            <person name="Blouin N."/>
            <person name="Leonard G."/>
            <person name="Richards T.A."/>
            <person name="Lane C.E."/>
        </authorList>
    </citation>
    <scope>NUCLEOTIDE SEQUENCE [LARGE SCALE GENOMIC DNA]</scope>
    <source>
        <strain evidence="9 10">ATCC 48635</strain>
    </source>
</reference>
<evidence type="ECO:0000313" key="10">
    <source>
        <dbReference type="Proteomes" id="UP000243579"/>
    </source>
</evidence>
<evidence type="ECO:0000256" key="5">
    <source>
        <dbReference type="PIRSR" id="PIRSR623088-3"/>
    </source>
</evidence>
<evidence type="ECO:0000313" key="9">
    <source>
        <dbReference type="EMBL" id="OQR82725.1"/>
    </source>
</evidence>
<comment type="similarity">
    <text evidence="6">Belongs to the cyclic nucleotide phosphodiesterase family.</text>
</comment>
<keyword evidence="10" id="KW-1185">Reference proteome</keyword>
<dbReference type="Pfam" id="PF00233">
    <property type="entry name" value="PDEase_I"/>
    <property type="match status" value="1"/>
</dbReference>
<keyword evidence="3 6" id="KW-0378">Hydrolase</keyword>
<dbReference type="EMBL" id="JNBR01002424">
    <property type="protein sequence ID" value="OQR82725.1"/>
    <property type="molecule type" value="Genomic_DNA"/>
</dbReference>
<dbReference type="PROSITE" id="PS00126">
    <property type="entry name" value="PDEASE_I_1"/>
    <property type="match status" value="1"/>
</dbReference>
<feature type="region of interest" description="Disordered" evidence="7">
    <location>
        <begin position="1"/>
        <end position="23"/>
    </location>
</feature>
<dbReference type="Gene3D" id="3.30.450.40">
    <property type="match status" value="4"/>
</dbReference>
<keyword evidence="2 5" id="KW-0479">Metal-binding</keyword>
<dbReference type="GO" id="GO:0004114">
    <property type="term" value="F:3',5'-cyclic-nucleotide phosphodiesterase activity"/>
    <property type="evidence" value="ECO:0007669"/>
    <property type="project" value="InterPro"/>
</dbReference>
<name>A0A1V9YAG9_ACHHY</name>
<dbReference type="SUPFAM" id="SSF55781">
    <property type="entry name" value="GAF domain-like"/>
    <property type="match status" value="4"/>
</dbReference>
<dbReference type="InterPro" id="IPR036971">
    <property type="entry name" value="PDEase_catalytic_dom_sf"/>
</dbReference>
<dbReference type="GO" id="GO:0007165">
    <property type="term" value="P:signal transduction"/>
    <property type="evidence" value="ECO:0007669"/>
    <property type="project" value="InterPro"/>
</dbReference>
<evidence type="ECO:0000256" key="6">
    <source>
        <dbReference type="RuleBase" id="RU363067"/>
    </source>
</evidence>
<sequence length="1084" mass="119858">MSAKIFQMPSSNELSPRKRTASDVDAALPKKSKGVGDGRLVARRRWKMVQGHVLLSRWLRKTVGVNNHRKFRKAQQTLMDSLLTCQDDVVDVLIKIREQFVSFMDAENCYVYIATTRGVVEFDGQSVYPSTRIRTGLLKEAFERGTPIHVPLATTSELYKDDRDGLEGLDVRSYLCIPLQNDARVVAVAEIFNYRKGVQTAMDWVHSLQSSADQANDLTVFSRFVAQIVTSLNISFDCVIRRHSSSDVLASSSDEVIQRAVGLIHRMMRVDFCRVYSLDGDSSSLWSRFSHDQPSMSIAVGQGIVGAVAASGKAVHLPDAASDASWEPGVDNTQDIDVRSLLCTPICGPDGNVNGVLQLLNRCGEAGFTPVDTAICEALCTHMGVEIYNADLRAAISKAQVKAQTLLDLSTILFQESDINVIVRAIVATVQRPLGAAIVRIYVVDRETHELVLCEDSKPRRPMASGILGHVVASGATMNIHNVHTDARVQVDWRAEYAAERAQLLVPIKDASGYVLGVVEMVSKSADAPKNYFDHEDEALAVGLAYYLAIAFNNAISARAAVRRSDALIKMLHVVSSSTELSSVFEEVITATREILDAEHVMLFLVNHIDNTLTSRGCTKTKGCVLNMDQGIPGEVAATGTPVLLSESTPHPKFDATLDALLGITTRSLLCVPVVSREKIIAVLQVVNKRLAPSFHSDDVQLLKAVCVEISSVIERRSLELLFHDEEHPETELQKVTSDFLAQFTDVHRPSVVGSSPQPAPSGAIPKAPDVDALAAVSSWALNPFALANDALIDHTRAMFVGFHLLEHFRIPAKTFTRFILSVREQYRNVAYHNFLHAFTTLHMTFLTVLAQATSPKTNGLLELRDILALFVGAVCHDINHNGRTNEFHIKAKTSTAMLYNDQSVLENMHAAHCFDTLRRPGMNILEHLSSPDYIFVRKSIIRVILATDMHYHSNMVKQLHERFKHGVFQPESEADRELLLNAIVHSADIANPTLPTAIHVQWTEALMVEFNEQYDEEIALGLSPSGFMSTKTNSPDHARMSLAFIDSCVFPLWSIMHDFLDGLGGCVENLHRNREYWVSKCSG</sequence>
<dbReference type="AlphaFoldDB" id="A0A1V9YAG9"/>
<accession>A0A1V9YAG9</accession>
<dbReference type="EC" id="3.1.4.-" evidence="6"/>
<dbReference type="InterPro" id="IPR023088">
    <property type="entry name" value="PDEase"/>
</dbReference>
<comment type="caution">
    <text evidence="9">The sequence shown here is derived from an EMBL/GenBank/DDBJ whole genome shotgun (WGS) entry which is preliminary data.</text>
</comment>
<evidence type="ECO:0000256" key="1">
    <source>
        <dbReference type="ARBA" id="ARBA00022535"/>
    </source>
</evidence>
<dbReference type="PRINTS" id="PR00387">
    <property type="entry name" value="PDIESTERASE1"/>
</dbReference>
<evidence type="ECO:0000259" key="8">
    <source>
        <dbReference type="PROSITE" id="PS51845"/>
    </source>
</evidence>
<dbReference type="SMART" id="SM00065">
    <property type="entry name" value="GAF"/>
    <property type="match status" value="4"/>
</dbReference>
<dbReference type="InterPro" id="IPR002073">
    <property type="entry name" value="PDEase_catalytic_dom"/>
</dbReference>
<dbReference type="PANTHER" id="PTHR11347">
    <property type="entry name" value="CYCLIC NUCLEOTIDE PHOSPHODIESTERASE"/>
    <property type="match status" value="1"/>
</dbReference>
<gene>
    <name evidence="9" type="ORF">ACHHYP_15602</name>
</gene>
<organism evidence="9 10">
    <name type="scientific">Achlya hypogyna</name>
    <name type="common">Oomycete</name>
    <name type="synonym">Protoachlya hypogyna</name>
    <dbReference type="NCBI Taxonomy" id="1202772"/>
    <lineage>
        <taxon>Eukaryota</taxon>
        <taxon>Sar</taxon>
        <taxon>Stramenopiles</taxon>
        <taxon>Oomycota</taxon>
        <taxon>Saprolegniomycetes</taxon>
        <taxon>Saprolegniales</taxon>
        <taxon>Achlyaceae</taxon>
        <taxon>Achlya</taxon>
    </lineage>
</organism>
<evidence type="ECO:0000256" key="2">
    <source>
        <dbReference type="ARBA" id="ARBA00022723"/>
    </source>
</evidence>
<dbReference type="InterPro" id="IPR029016">
    <property type="entry name" value="GAF-like_dom_sf"/>
</dbReference>
<dbReference type="InterPro" id="IPR023174">
    <property type="entry name" value="PDEase_CS"/>
</dbReference>
<dbReference type="Pfam" id="PF01590">
    <property type="entry name" value="GAF"/>
    <property type="match status" value="3"/>
</dbReference>
<feature type="binding site" evidence="5">
    <location>
        <position position="878"/>
    </location>
    <ligand>
        <name>Zn(2+)</name>
        <dbReference type="ChEBI" id="CHEBI:29105"/>
        <label>2</label>
    </ligand>
</feature>
<keyword evidence="1" id="KW-0140">cGMP</keyword>
<dbReference type="OrthoDB" id="68317at2759"/>
<feature type="binding site" evidence="5">
    <location>
        <position position="989"/>
    </location>
    <ligand>
        <name>Zn(2+)</name>
        <dbReference type="ChEBI" id="CHEBI:29105"/>
        <label>1</label>
    </ligand>
</feature>
<dbReference type="SUPFAM" id="SSF109604">
    <property type="entry name" value="HD-domain/PDEase-like"/>
    <property type="match status" value="1"/>
</dbReference>
<dbReference type="Proteomes" id="UP000243579">
    <property type="component" value="Unassembled WGS sequence"/>
</dbReference>
<evidence type="ECO:0000256" key="4">
    <source>
        <dbReference type="PIRSR" id="PIRSR623088-1"/>
    </source>
</evidence>
<dbReference type="InterPro" id="IPR003018">
    <property type="entry name" value="GAF"/>
</dbReference>
<dbReference type="CDD" id="cd00077">
    <property type="entry name" value="HDc"/>
    <property type="match status" value="1"/>
</dbReference>
<dbReference type="InterPro" id="IPR003607">
    <property type="entry name" value="HD/PDEase_dom"/>
</dbReference>